<protein>
    <submittedName>
        <fullName evidence="3">Uncharacterized protein</fullName>
    </submittedName>
</protein>
<gene>
    <name evidence="3" type="ORF">B0T16DRAFT_403283</name>
</gene>
<dbReference type="AlphaFoldDB" id="A0AA39YEI4"/>
<keyword evidence="2" id="KW-0812">Transmembrane</keyword>
<name>A0AA39YEI4_9PEZI</name>
<reference evidence="3" key="1">
    <citation type="submission" date="2023-06" db="EMBL/GenBank/DDBJ databases">
        <title>Genome-scale phylogeny and comparative genomics of the fungal order Sordariales.</title>
        <authorList>
            <consortium name="Lawrence Berkeley National Laboratory"/>
            <person name="Hensen N."/>
            <person name="Bonometti L."/>
            <person name="Westerberg I."/>
            <person name="Brannstrom I.O."/>
            <person name="Guillou S."/>
            <person name="Cros-Aarteil S."/>
            <person name="Calhoun S."/>
            <person name="Haridas S."/>
            <person name="Kuo A."/>
            <person name="Mondo S."/>
            <person name="Pangilinan J."/>
            <person name="Riley R."/>
            <person name="Labutti K."/>
            <person name="Andreopoulos B."/>
            <person name="Lipzen A."/>
            <person name="Chen C."/>
            <person name="Yanf M."/>
            <person name="Daum C."/>
            <person name="Ng V."/>
            <person name="Clum A."/>
            <person name="Steindorff A."/>
            <person name="Ohm R."/>
            <person name="Martin F."/>
            <person name="Silar P."/>
            <person name="Natvig D."/>
            <person name="Lalanne C."/>
            <person name="Gautier V."/>
            <person name="Ament-Velasquez S.L."/>
            <person name="Kruys A."/>
            <person name="Hutchinson M.I."/>
            <person name="Powell A.J."/>
            <person name="Barry K."/>
            <person name="Miller A.N."/>
            <person name="Grigoriev I.V."/>
            <person name="Debuchy R."/>
            <person name="Gladieux P."/>
            <person name="Thoren M.H."/>
            <person name="Johannesson H."/>
        </authorList>
    </citation>
    <scope>NUCLEOTIDE SEQUENCE</scope>
    <source>
        <strain evidence="3">SMH2532-1</strain>
    </source>
</reference>
<evidence type="ECO:0000256" key="2">
    <source>
        <dbReference type="SAM" id="Phobius"/>
    </source>
</evidence>
<keyword evidence="4" id="KW-1185">Reference proteome</keyword>
<dbReference type="Proteomes" id="UP001174936">
    <property type="component" value="Unassembled WGS sequence"/>
</dbReference>
<sequence>MFPLSKRPKPEASRVKRAAQVSWPERKGWLAGVHKEYSGVFSVGVRTVGLSFANLDQCKFVDCSFFTWPAKVLGLRITVLRKNLDIFREVKLVENASIKLSLPKFHKVRINQIQVYQSSTAVESSTHHFSPNSPPPTHQQTAPTLTMPPPEQPNRRLIVDMFTVLSLTTVLIFVLLIITVLGPAYFPDALRHALERLPGFPPELSDPDLLAAKFLKLGQAGYHLQSQLLRIPDWAGLFSPNGLQCRQETAS</sequence>
<evidence type="ECO:0000256" key="1">
    <source>
        <dbReference type="SAM" id="MobiDB-lite"/>
    </source>
</evidence>
<evidence type="ECO:0000313" key="3">
    <source>
        <dbReference type="EMBL" id="KAK0651182.1"/>
    </source>
</evidence>
<dbReference type="EMBL" id="JAULSV010000002">
    <property type="protein sequence ID" value="KAK0651182.1"/>
    <property type="molecule type" value="Genomic_DNA"/>
</dbReference>
<feature type="transmembrane region" description="Helical" evidence="2">
    <location>
        <begin position="157"/>
        <end position="186"/>
    </location>
</feature>
<feature type="region of interest" description="Disordered" evidence="1">
    <location>
        <begin position="125"/>
        <end position="150"/>
    </location>
</feature>
<evidence type="ECO:0000313" key="4">
    <source>
        <dbReference type="Proteomes" id="UP001174936"/>
    </source>
</evidence>
<accession>A0AA39YEI4</accession>
<organism evidence="3 4">
    <name type="scientific">Cercophora newfieldiana</name>
    <dbReference type="NCBI Taxonomy" id="92897"/>
    <lineage>
        <taxon>Eukaryota</taxon>
        <taxon>Fungi</taxon>
        <taxon>Dikarya</taxon>
        <taxon>Ascomycota</taxon>
        <taxon>Pezizomycotina</taxon>
        <taxon>Sordariomycetes</taxon>
        <taxon>Sordariomycetidae</taxon>
        <taxon>Sordariales</taxon>
        <taxon>Lasiosphaeriaceae</taxon>
        <taxon>Cercophora</taxon>
    </lineage>
</organism>
<keyword evidence="2" id="KW-1133">Transmembrane helix</keyword>
<keyword evidence="2" id="KW-0472">Membrane</keyword>
<proteinExistence type="predicted"/>
<comment type="caution">
    <text evidence="3">The sequence shown here is derived from an EMBL/GenBank/DDBJ whole genome shotgun (WGS) entry which is preliminary data.</text>
</comment>